<keyword evidence="5" id="KW-0812">Transmembrane</keyword>
<keyword evidence="6 10" id="KW-0256">Endoplasmic reticulum</keyword>
<evidence type="ECO:0000313" key="11">
    <source>
        <dbReference type="Ensembl" id="ENSSPUP00000018022.1"/>
    </source>
</evidence>
<accession>A0A8D0H3S2</accession>
<proteinExistence type="inferred from homology"/>
<keyword evidence="12" id="KW-1185">Reference proteome</keyword>
<evidence type="ECO:0000256" key="10">
    <source>
        <dbReference type="RuleBase" id="RU366056"/>
    </source>
</evidence>
<dbReference type="GO" id="GO:0005789">
    <property type="term" value="C:endoplasmic reticulum membrane"/>
    <property type="evidence" value="ECO:0007669"/>
    <property type="project" value="UniProtKB-SubCell"/>
</dbReference>
<evidence type="ECO:0000313" key="12">
    <source>
        <dbReference type="Proteomes" id="UP000694392"/>
    </source>
</evidence>
<sequence length="184" mass="20571">MVAIKQYLPKGLYIDPYELTSLQQHNLTEVLVIPDIDVEAPEYLATEIDLFIYMKSDSQCAHCFRAMLPVHCRYHRPAENDGKTSGVLKSPEILIHCQKSISSGGCWKQSEIEAPCSQRNGHTCRWNNVKYKFVNEKVIVHIPVGLKEHSSLVCVMTLLATALCSSLVLAAVCKHGHFSLAQCS</sequence>
<comment type="pathway">
    <text evidence="2 10">Glycolipid biosynthesis; glycosylphosphatidylinositol-anchor biosynthesis.</text>
</comment>
<keyword evidence="8" id="KW-0472">Membrane</keyword>
<dbReference type="PANTHER" id="PTHR28650">
    <property type="entry name" value="PHOSPHATIDYLINOSITOL-GLYCAN BIOSYNTHESIS CLASS X PROTEIN"/>
    <property type="match status" value="1"/>
</dbReference>
<evidence type="ECO:0000256" key="2">
    <source>
        <dbReference type="ARBA" id="ARBA00004687"/>
    </source>
</evidence>
<dbReference type="Pfam" id="PF08320">
    <property type="entry name" value="PIG-X"/>
    <property type="match status" value="1"/>
</dbReference>
<evidence type="ECO:0000256" key="3">
    <source>
        <dbReference type="ARBA" id="ARBA00010345"/>
    </source>
</evidence>
<keyword evidence="4 10" id="KW-0337">GPI-anchor biosynthesis</keyword>
<reference evidence="11" key="2">
    <citation type="submission" date="2025-09" db="UniProtKB">
        <authorList>
            <consortium name="Ensembl"/>
        </authorList>
    </citation>
    <scope>IDENTIFICATION</scope>
</reference>
<dbReference type="AlphaFoldDB" id="A0A8D0H3S2"/>
<name>A0A8D0H3S2_SPHPU</name>
<dbReference type="GeneTree" id="ENSGT00390000017679"/>
<gene>
    <name evidence="11" type="primary">PIGX</name>
</gene>
<dbReference type="InterPro" id="IPR040039">
    <property type="entry name" value="PIGX"/>
</dbReference>
<reference evidence="11" key="1">
    <citation type="submission" date="2025-08" db="UniProtKB">
        <authorList>
            <consortium name="Ensembl"/>
        </authorList>
    </citation>
    <scope>IDENTIFICATION</scope>
</reference>
<evidence type="ECO:0000256" key="9">
    <source>
        <dbReference type="ARBA" id="ARBA00023180"/>
    </source>
</evidence>
<evidence type="ECO:0000256" key="7">
    <source>
        <dbReference type="ARBA" id="ARBA00022989"/>
    </source>
</evidence>
<comment type="function">
    <text evidence="10">Stabilizing subunit of the glycosylphosphatidylinositol-mannosyltransferase I complex which catalyzes the transfer of the first mannose, via an alpha-1,4 bond from a dolichol-phosphate-mannose (Dol-P-Man) to the glucosaminyl acyl phosphatidylinositol (GlcN-(acyl)PI) intermediate to generate alpha-D-Man-(1-&gt;4)-alpha-D-GlcN-(1-&gt;6)-(1-radyl,2-acyl-sn-glycero-3-phospho)-2-acyl-inositol and participates in the sixth step of the glycosylphosphatidylinositol-anchor biosynthesis. Probably acts by stabilizing the mannosyltransferase PIGM.</text>
</comment>
<dbReference type="Proteomes" id="UP000694392">
    <property type="component" value="Unplaced"/>
</dbReference>
<evidence type="ECO:0000256" key="6">
    <source>
        <dbReference type="ARBA" id="ARBA00022824"/>
    </source>
</evidence>
<dbReference type="PANTHER" id="PTHR28650:SF1">
    <property type="entry name" value="PHOSPHATIDYLINOSITOL-GLYCAN BIOSYNTHESIS CLASS X PROTEIN"/>
    <property type="match status" value="1"/>
</dbReference>
<dbReference type="GO" id="GO:0006506">
    <property type="term" value="P:GPI anchor biosynthetic process"/>
    <property type="evidence" value="ECO:0007669"/>
    <property type="project" value="UniProtKB-UniPathway"/>
</dbReference>
<evidence type="ECO:0000256" key="4">
    <source>
        <dbReference type="ARBA" id="ARBA00022502"/>
    </source>
</evidence>
<evidence type="ECO:0000256" key="5">
    <source>
        <dbReference type="ARBA" id="ARBA00022692"/>
    </source>
</evidence>
<comment type="subcellular location">
    <subcellularLocation>
        <location evidence="1 10">Endoplasmic reticulum membrane</location>
        <topology evidence="1 10">Single-pass membrane protein</topology>
    </subcellularLocation>
</comment>
<protein>
    <recommendedName>
        <fullName evidence="10">Phosphatidylinositol-glycan biosynthesis class X protein</fullName>
    </recommendedName>
</protein>
<dbReference type="OMA" id="ALSKYMW"/>
<dbReference type="Ensembl" id="ENSSPUT00000019194.1">
    <property type="protein sequence ID" value="ENSSPUP00000018022.1"/>
    <property type="gene ID" value="ENSSPUG00000013921.1"/>
</dbReference>
<evidence type="ECO:0000256" key="1">
    <source>
        <dbReference type="ARBA" id="ARBA00004389"/>
    </source>
</evidence>
<organism evidence="11 12">
    <name type="scientific">Sphenodon punctatus</name>
    <name type="common">Tuatara</name>
    <name type="synonym">Hatteria punctata</name>
    <dbReference type="NCBI Taxonomy" id="8508"/>
    <lineage>
        <taxon>Eukaryota</taxon>
        <taxon>Metazoa</taxon>
        <taxon>Chordata</taxon>
        <taxon>Craniata</taxon>
        <taxon>Vertebrata</taxon>
        <taxon>Euteleostomi</taxon>
        <taxon>Lepidosauria</taxon>
        <taxon>Sphenodontia</taxon>
        <taxon>Sphenodontidae</taxon>
        <taxon>Sphenodon</taxon>
    </lineage>
</organism>
<keyword evidence="9" id="KW-0325">Glycoprotein</keyword>
<keyword evidence="7" id="KW-1133">Transmembrane helix</keyword>
<dbReference type="UniPathway" id="UPA00196"/>
<dbReference type="SMART" id="SM00780">
    <property type="entry name" value="PIG-X"/>
    <property type="match status" value="1"/>
</dbReference>
<comment type="similarity">
    <text evidence="3 10">Belongs to the PIGX family.</text>
</comment>
<dbReference type="InterPro" id="IPR013233">
    <property type="entry name" value="PIG-X/PBN1"/>
</dbReference>
<evidence type="ECO:0000256" key="8">
    <source>
        <dbReference type="ARBA" id="ARBA00023136"/>
    </source>
</evidence>